<evidence type="ECO:0000256" key="3">
    <source>
        <dbReference type="ARBA" id="ARBA00022679"/>
    </source>
</evidence>
<dbReference type="RefSeq" id="WP_344265032.1">
    <property type="nucleotide sequence ID" value="NZ_BAAAMJ010000057.1"/>
</dbReference>
<dbReference type="InterPro" id="IPR004557">
    <property type="entry name" value="PrmC-related"/>
</dbReference>
<evidence type="ECO:0000256" key="2">
    <source>
        <dbReference type="ARBA" id="ARBA00022603"/>
    </source>
</evidence>
<comment type="caution">
    <text evidence="5">The sequence shown here is derived from an EMBL/GenBank/DDBJ whole genome shotgun (WGS) entry which is preliminary data.</text>
</comment>
<evidence type="ECO:0000256" key="1">
    <source>
        <dbReference type="ARBA" id="ARBA00006149"/>
    </source>
</evidence>
<gene>
    <name evidence="5" type="ORF">GCM10009716_42160</name>
</gene>
<dbReference type="PANTHER" id="PTHR45875:SF1">
    <property type="entry name" value="METHYLTRANSFERASE N6AMT1"/>
    <property type="match status" value="1"/>
</dbReference>
<dbReference type="GO" id="GO:0032259">
    <property type="term" value="P:methylation"/>
    <property type="evidence" value="ECO:0007669"/>
    <property type="project" value="UniProtKB-KW"/>
</dbReference>
<evidence type="ECO:0000256" key="4">
    <source>
        <dbReference type="ARBA" id="ARBA00022691"/>
    </source>
</evidence>
<sequence length="209" mass="22604">MYAPQGDTWLLHRVLAESGVASGARVLDLCTGTGVLALQALRLGAERAWACDTSPLAVAAARCNARLRRLPLTVRRGHFDRVTGGRFDVVLANPPYVPSPARRLPGRGRARAWDAGPDGRAVLDPLCARVPSLLNPGGTLLLVHSGISGTYRTLERLRDHGLRAEVAARTVQPFGKVLGGRARWMEREGLIASGQRTEELVVIRGDRPR</sequence>
<proteinExistence type="inferred from homology"/>
<dbReference type="Pfam" id="PF06325">
    <property type="entry name" value="PrmA"/>
    <property type="match status" value="1"/>
</dbReference>
<organism evidence="5 6">
    <name type="scientific">Streptomyces sodiiphilus</name>
    <dbReference type="NCBI Taxonomy" id="226217"/>
    <lineage>
        <taxon>Bacteria</taxon>
        <taxon>Bacillati</taxon>
        <taxon>Actinomycetota</taxon>
        <taxon>Actinomycetes</taxon>
        <taxon>Kitasatosporales</taxon>
        <taxon>Streptomycetaceae</taxon>
        <taxon>Streptomyces</taxon>
    </lineage>
</organism>
<dbReference type="InterPro" id="IPR029063">
    <property type="entry name" value="SAM-dependent_MTases_sf"/>
</dbReference>
<accession>A0ABN2PSU4</accession>
<evidence type="ECO:0000313" key="6">
    <source>
        <dbReference type="Proteomes" id="UP001501303"/>
    </source>
</evidence>
<reference evidence="5 6" key="1">
    <citation type="journal article" date="2019" name="Int. J. Syst. Evol. Microbiol.">
        <title>The Global Catalogue of Microorganisms (GCM) 10K type strain sequencing project: providing services to taxonomists for standard genome sequencing and annotation.</title>
        <authorList>
            <consortium name="The Broad Institute Genomics Platform"/>
            <consortium name="The Broad Institute Genome Sequencing Center for Infectious Disease"/>
            <person name="Wu L."/>
            <person name="Ma J."/>
        </authorList>
    </citation>
    <scope>NUCLEOTIDE SEQUENCE [LARGE SCALE GENOMIC DNA]</scope>
    <source>
        <strain evidence="5 6">JCM 13581</strain>
    </source>
</reference>
<dbReference type="CDD" id="cd02440">
    <property type="entry name" value="AdoMet_MTases"/>
    <property type="match status" value="1"/>
</dbReference>
<dbReference type="SUPFAM" id="SSF53335">
    <property type="entry name" value="S-adenosyl-L-methionine-dependent methyltransferases"/>
    <property type="match status" value="1"/>
</dbReference>
<keyword evidence="6" id="KW-1185">Reference proteome</keyword>
<dbReference type="InterPro" id="IPR052190">
    <property type="entry name" value="Euk-Arch_PrmC-MTase"/>
</dbReference>
<name>A0ABN2PSU4_9ACTN</name>
<dbReference type="EMBL" id="BAAAMJ010000057">
    <property type="protein sequence ID" value="GAA1930240.1"/>
    <property type="molecule type" value="Genomic_DNA"/>
</dbReference>
<keyword evidence="2 5" id="KW-0489">Methyltransferase</keyword>
<dbReference type="GO" id="GO:0008168">
    <property type="term" value="F:methyltransferase activity"/>
    <property type="evidence" value="ECO:0007669"/>
    <property type="project" value="UniProtKB-KW"/>
</dbReference>
<keyword evidence="3" id="KW-0808">Transferase</keyword>
<dbReference type="PANTHER" id="PTHR45875">
    <property type="entry name" value="METHYLTRANSFERASE N6AMT1"/>
    <property type="match status" value="1"/>
</dbReference>
<dbReference type="Gene3D" id="3.40.50.150">
    <property type="entry name" value="Vaccinia Virus protein VP39"/>
    <property type="match status" value="1"/>
</dbReference>
<dbReference type="NCBIfam" id="TIGR00537">
    <property type="entry name" value="hemK_rel_arch"/>
    <property type="match status" value="1"/>
</dbReference>
<dbReference type="PROSITE" id="PS00092">
    <property type="entry name" value="N6_MTASE"/>
    <property type="match status" value="1"/>
</dbReference>
<dbReference type="InterPro" id="IPR002052">
    <property type="entry name" value="DNA_methylase_N6_adenine_CS"/>
</dbReference>
<evidence type="ECO:0000313" key="5">
    <source>
        <dbReference type="EMBL" id="GAA1930240.1"/>
    </source>
</evidence>
<keyword evidence="4" id="KW-0949">S-adenosyl-L-methionine</keyword>
<dbReference type="Proteomes" id="UP001501303">
    <property type="component" value="Unassembled WGS sequence"/>
</dbReference>
<comment type="similarity">
    <text evidence="1">Belongs to the eukaryotic/archaeal PrmC-related family.</text>
</comment>
<protein>
    <submittedName>
        <fullName evidence="5">Methyltransferase</fullName>
    </submittedName>
</protein>